<protein>
    <submittedName>
        <fullName evidence="4">Di-sulfide bridge nucleocytoplasmic transport domain-containing protein</fullName>
    </submittedName>
</protein>
<proteinExistence type="predicted"/>
<feature type="compositionally biased region" description="Acidic residues" evidence="1">
    <location>
        <begin position="107"/>
        <end position="126"/>
    </location>
</feature>
<dbReference type="OrthoDB" id="5961at2759"/>
<evidence type="ECO:0000259" key="3">
    <source>
        <dbReference type="SMART" id="SM01042"/>
    </source>
</evidence>
<dbReference type="AlphaFoldDB" id="A0A8K0UPU6"/>
<dbReference type="GO" id="GO:0031965">
    <property type="term" value="C:nuclear membrane"/>
    <property type="evidence" value="ECO:0007669"/>
    <property type="project" value="InterPro"/>
</dbReference>
<feature type="transmembrane region" description="Helical" evidence="2">
    <location>
        <begin position="266"/>
        <end position="287"/>
    </location>
</feature>
<keyword evidence="5" id="KW-1185">Reference proteome</keyword>
<evidence type="ECO:0000313" key="5">
    <source>
        <dbReference type="Proteomes" id="UP000813824"/>
    </source>
</evidence>
<keyword evidence="2" id="KW-0812">Transmembrane</keyword>
<dbReference type="InterPro" id="IPR018767">
    <property type="entry name" value="Brl1/Brr6_dom"/>
</dbReference>
<feature type="transmembrane region" description="Helical" evidence="2">
    <location>
        <begin position="156"/>
        <end position="181"/>
    </location>
</feature>
<dbReference type="SMART" id="SM01042">
    <property type="entry name" value="Brr6_like_C_C"/>
    <property type="match status" value="1"/>
</dbReference>
<gene>
    <name evidence="4" type="ORF">BXZ70DRAFT_1007281</name>
</gene>
<keyword evidence="2" id="KW-1133">Transmembrane helix</keyword>
<dbReference type="PANTHER" id="PTHR28136:SF1">
    <property type="entry name" value="NUCLEUS EXPORT PROTEIN BRL1"/>
    <property type="match status" value="1"/>
</dbReference>
<organism evidence="4 5">
    <name type="scientific">Cristinia sonorae</name>
    <dbReference type="NCBI Taxonomy" id="1940300"/>
    <lineage>
        <taxon>Eukaryota</taxon>
        <taxon>Fungi</taxon>
        <taxon>Dikarya</taxon>
        <taxon>Basidiomycota</taxon>
        <taxon>Agaricomycotina</taxon>
        <taxon>Agaricomycetes</taxon>
        <taxon>Agaricomycetidae</taxon>
        <taxon>Agaricales</taxon>
        <taxon>Pleurotineae</taxon>
        <taxon>Stephanosporaceae</taxon>
        <taxon>Cristinia</taxon>
    </lineage>
</organism>
<reference evidence="4" key="1">
    <citation type="journal article" date="2021" name="New Phytol.">
        <title>Evolutionary innovations through gain and loss of genes in the ectomycorrhizal Boletales.</title>
        <authorList>
            <person name="Wu G."/>
            <person name="Miyauchi S."/>
            <person name="Morin E."/>
            <person name="Kuo A."/>
            <person name="Drula E."/>
            <person name="Varga T."/>
            <person name="Kohler A."/>
            <person name="Feng B."/>
            <person name="Cao Y."/>
            <person name="Lipzen A."/>
            <person name="Daum C."/>
            <person name="Hundley H."/>
            <person name="Pangilinan J."/>
            <person name="Johnson J."/>
            <person name="Barry K."/>
            <person name="LaButti K."/>
            <person name="Ng V."/>
            <person name="Ahrendt S."/>
            <person name="Min B."/>
            <person name="Choi I.G."/>
            <person name="Park H."/>
            <person name="Plett J.M."/>
            <person name="Magnuson J."/>
            <person name="Spatafora J.W."/>
            <person name="Nagy L.G."/>
            <person name="Henrissat B."/>
            <person name="Grigoriev I.V."/>
            <person name="Yang Z.L."/>
            <person name="Xu J."/>
            <person name="Martin F.M."/>
        </authorList>
    </citation>
    <scope>NUCLEOTIDE SEQUENCE</scope>
    <source>
        <strain evidence="4">KKN 215</strain>
    </source>
</reference>
<sequence length="347" mass="39100">MDFEFTSRPSTKPAWVGPEENGDPSTPRKPIRFPEPELKDVDMSEASPEHPQRTTDGAREVKEERAIATGGMKRVFRTRQGGQVKRERSRLAVVVRRGKSRGRVSDDEYTGDEGSEGDEDDDEEEEYGAVVRNTSNHYTLNVPAPAPPKSDTPYILLGYLQVFFNFSLILVCLYLLVLFIITVQRDVEHRVSEYSMDVVQDIAACAMHYKANLCETNPIPALLHQCGLWRTCIDRDPSKIGKAKVVAEMIAEVVNGFVEPISWKTLFFTLTSLAFLTAFINTLPSFFRPKPHPPSVPHPHHHHQPPQSSFPPPPHMLPQMAMSWKAEVEGTPSRRRKLDGGSVKEIM</sequence>
<evidence type="ECO:0000313" key="4">
    <source>
        <dbReference type="EMBL" id="KAH8101450.1"/>
    </source>
</evidence>
<dbReference type="GO" id="GO:0055088">
    <property type="term" value="P:lipid homeostasis"/>
    <property type="evidence" value="ECO:0007669"/>
    <property type="project" value="InterPro"/>
</dbReference>
<evidence type="ECO:0000256" key="1">
    <source>
        <dbReference type="SAM" id="MobiDB-lite"/>
    </source>
</evidence>
<name>A0A8K0UPU6_9AGAR</name>
<keyword evidence="2" id="KW-0472">Membrane</keyword>
<dbReference type="PANTHER" id="PTHR28136">
    <property type="entry name" value="NUCLEUS EXPORT PROTEIN BRR6"/>
    <property type="match status" value="1"/>
</dbReference>
<dbReference type="GO" id="GO:0006998">
    <property type="term" value="P:nuclear envelope organization"/>
    <property type="evidence" value="ECO:0007669"/>
    <property type="project" value="InterPro"/>
</dbReference>
<comment type="caution">
    <text evidence="4">The sequence shown here is derived from an EMBL/GenBank/DDBJ whole genome shotgun (WGS) entry which is preliminary data.</text>
</comment>
<feature type="domain" description="Brl1/Brr6" evidence="3">
    <location>
        <begin position="156"/>
        <end position="288"/>
    </location>
</feature>
<accession>A0A8K0UPU6</accession>
<evidence type="ECO:0000256" key="2">
    <source>
        <dbReference type="SAM" id="Phobius"/>
    </source>
</evidence>
<dbReference type="EMBL" id="JAEVFJ010000012">
    <property type="protein sequence ID" value="KAH8101450.1"/>
    <property type="molecule type" value="Genomic_DNA"/>
</dbReference>
<feature type="region of interest" description="Disordered" evidence="1">
    <location>
        <begin position="291"/>
        <end position="347"/>
    </location>
</feature>
<dbReference type="Proteomes" id="UP000813824">
    <property type="component" value="Unassembled WGS sequence"/>
</dbReference>
<dbReference type="InterPro" id="IPR040202">
    <property type="entry name" value="Brl1/Brr6"/>
</dbReference>
<feature type="region of interest" description="Disordered" evidence="1">
    <location>
        <begin position="1"/>
        <end position="126"/>
    </location>
</feature>
<dbReference type="Pfam" id="PF10104">
    <property type="entry name" value="Brr6_like_C_C"/>
    <property type="match status" value="1"/>
</dbReference>
<feature type="compositionally biased region" description="Basic and acidic residues" evidence="1">
    <location>
        <begin position="32"/>
        <end position="66"/>
    </location>
</feature>